<dbReference type="KEGG" id="mea:Mex_2p1161"/>
<evidence type="ECO:0000313" key="3">
    <source>
        <dbReference type="Proteomes" id="UP000009081"/>
    </source>
</evidence>
<evidence type="ECO:0000313" key="2">
    <source>
        <dbReference type="EMBL" id="ACS43929.1"/>
    </source>
</evidence>
<feature type="compositionally biased region" description="Pro residues" evidence="1">
    <location>
        <begin position="314"/>
        <end position="325"/>
    </location>
</feature>
<protein>
    <submittedName>
        <fullName evidence="2">Uncharacterized protein</fullName>
    </submittedName>
</protein>
<proteinExistence type="predicted"/>
<dbReference type="HOGENOM" id="CLU_766845_0_0_5"/>
<sequence length="361" mass="39519">MSHPKPRRLPISREVATSLVIASAPRKEGADATAGAVHALLVVLSRIATIVDDRGAMEELQRDDAREEHDKEVARGGAATDTIHVAGRELMRDLGVTPAGLAAAWARIGRIRAFLAGRRRGVPIRPAQGDVIRGRAKPTMPVRIDRTLAFAAHAYGDPGGDAEGAIVWWDTAAVARMRSRYSPVAYLRALAWIGWPEMLPEEDWNVHRTAAGALAMDIPIAEARDALGVDGYAHASELDRQVVKAVREDLARAGIRWDGRLVRNRRGETLALRLVIARDEAVIPDTTKRPRVSRGRMSPEERARRRDAVRPRRLPPAPDGTPAPAPDSGFGWLVVALDGRREPRAPRPPRRGRPPGSTRPR</sequence>
<reference evidence="2 3" key="1">
    <citation type="journal article" date="2009" name="PLoS ONE">
        <title>Methylobacterium genome sequences: a reference blueprint to investigate microbial metabolism of C1 compounds from natural and industrial sources.</title>
        <authorList>
            <person name="Vuilleumier S."/>
            <person name="Chistoserdova L."/>
            <person name="Lee M.-C."/>
            <person name="Bringel F."/>
            <person name="Lajus A."/>
            <person name="Zhou Y."/>
            <person name="Gourion B."/>
            <person name="Barbe V."/>
            <person name="Chang J."/>
            <person name="Cruveiller S."/>
            <person name="Dossat C."/>
            <person name="Gillett W."/>
            <person name="Gruffaz C."/>
            <person name="Haugen E."/>
            <person name="Hourcade E."/>
            <person name="Levy R."/>
            <person name="Mangenot S."/>
            <person name="Muller E."/>
            <person name="Nadalig T."/>
            <person name="Pagni M."/>
            <person name="Penny C."/>
            <person name="Peyraud R."/>
            <person name="Robinson D.G."/>
            <person name="Roche D."/>
            <person name="Rouy Z."/>
            <person name="Saenampechek C."/>
            <person name="Salvignol G."/>
            <person name="Vallenet D."/>
            <person name="Wu Z."/>
            <person name="Marx C.J."/>
            <person name="Vorholt J.A."/>
            <person name="Olson M.V."/>
            <person name="Kaul R."/>
            <person name="Weissenbach J."/>
            <person name="Medigue C."/>
            <person name="Lidstrom M.E."/>
        </authorList>
    </citation>
    <scope>NUCLEOTIDE SEQUENCE [LARGE SCALE GENOMIC DNA]</scope>
    <source>
        <strain evidence="3">ATCC 14718 / DSM 1338 / JCM 2805 / NCIMB 9133 / AM1</strain>
    </source>
</reference>
<keyword evidence="3" id="KW-1185">Reference proteome</keyword>
<accession>C5B647</accession>
<dbReference type="AlphaFoldDB" id="C5B647"/>
<name>C5B647_METEA</name>
<dbReference type="RefSeq" id="WP_012754296.1">
    <property type="nucleotide sequence ID" value="NC_012811.1"/>
</dbReference>
<feature type="compositionally biased region" description="Basic and acidic residues" evidence="1">
    <location>
        <begin position="297"/>
        <end position="310"/>
    </location>
</feature>
<keyword evidence="2" id="KW-0614">Plasmid</keyword>
<dbReference type="Proteomes" id="UP000009081">
    <property type="component" value="Plasmid megaplasmid"/>
</dbReference>
<organism evidence="2 3">
    <name type="scientific">Methylorubrum extorquens (strain ATCC 14718 / DSM 1338 / JCM 2805 / NCIMB 9133 / AM1)</name>
    <name type="common">Methylobacterium extorquens</name>
    <dbReference type="NCBI Taxonomy" id="272630"/>
    <lineage>
        <taxon>Bacteria</taxon>
        <taxon>Pseudomonadati</taxon>
        <taxon>Pseudomonadota</taxon>
        <taxon>Alphaproteobacteria</taxon>
        <taxon>Hyphomicrobiales</taxon>
        <taxon>Methylobacteriaceae</taxon>
        <taxon>Methylorubrum</taxon>
    </lineage>
</organism>
<geneLocation type="plasmid" evidence="2 3">
    <name>megaplasmid</name>
</geneLocation>
<dbReference type="EMBL" id="CP001511">
    <property type="protein sequence ID" value="ACS43929.1"/>
    <property type="molecule type" value="Genomic_DNA"/>
</dbReference>
<gene>
    <name evidence="2" type="ordered locus">MexAM1_META2p1161</name>
</gene>
<feature type="region of interest" description="Disordered" evidence="1">
    <location>
        <begin position="286"/>
        <end position="361"/>
    </location>
</feature>
<evidence type="ECO:0000256" key="1">
    <source>
        <dbReference type="SAM" id="MobiDB-lite"/>
    </source>
</evidence>